<evidence type="ECO:0000313" key="3">
    <source>
        <dbReference type="Proteomes" id="UP001412067"/>
    </source>
</evidence>
<dbReference type="Proteomes" id="UP001412067">
    <property type="component" value="Unassembled WGS sequence"/>
</dbReference>
<evidence type="ECO:0000313" key="2">
    <source>
        <dbReference type="EMBL" id="KAK8938320.1"/>
    </source>
</evidence>
<dbReference type="Pfam" id="PF21745">
    <property type="entry name" value="PMI1_PMIR1-2_C"/>
    <property type="match status" value="1"/>
</dbReference>
<protein>
    <recommendedName>
        <fullName evidence="1">PMI1/PMIR1-2 C-terminal domain-containing protein</fullName>
    </recommendedName>
</protein>
<dbReference type="InterPro" id="IPR048972">
    <property type="entry name" value="PMI1_PMIR1-2_C"/>
</dbReference>
<feature type="domain" description="PMI1/PMIR1-2 C-terminal" evidence="1">
    <location>
        <begin position="62"/>
        <end position="201"/>
    </location>
</feature>
<organism evidence="2 3">
    <name type="scientific">Platanthera guangdongensis</name>
    <dbReference type="NCBI Taxonomy" id="2320717"/>
    <lineage>
        <taxon>Eukaryota</taxon>
        <taxon>Viridiplantae</taxon>
        <taxon>Streptophyta</taxon>
        <taxon>Embryophyta</taxon>
        <taxon>Tracheophyta</taxon>
        <taxon>Spermatophyta</taxon>
        <taxon>Magnoliopsida</taxon>
        <taxon>Liliopsida</taxon>
        <taxon>Asparagales</taxon>
        <taxon>Orchidaceae</taxon>
        <taxon>Orchidoideae</taxon>
        <taxon>Orchideae</taxon>
        <taxon>Orchidinae</taxon>
        <taxon>Platanthera</taxon>
    </lineage>
</organism>
<comment type="caution">
    <text evidence="2">The sequence shown here is derived from an EMBL/GenBank/DDBJ whole genome shotgun (WGS) entry which is preliminary data.</text>
</comment>
<name>A0ABR2LDZ7_9ASPA</name>
<dbReference type="InterPro" id="IPR039614">
    <property type="entry name" value="PMI1-like"/>
</dbReference>
<proteinExistence type="predicted"/>
<keyword evidence="3" id="KW-1185">Reference proteome</keyword>
<sequence>MHNSVKTDAAAKHSGRRKGEAAGYLSDLGKGLGSVVQTRDGGYLASMNPFDTEIIPTREAPKLTMQISRPIIMETSPEISGLEVFQNFAGMGLEELGIKLLSLTSIERRRSRSPLREAIVGGRNRELAKSAAAKSIAALKAMAVEMNAGRKEKIGIWNVREEALVLVEETVSFSLQKMEAMAVDGLKLQAGVPEDEAPFDVLGEDCASIEDWLKKGKGEEEEGKTVLLMVLVQLRDPARRYEAVGAPMISMVQVAGVSGLQGARPAYRRHEAELNEEDEKRVGWGEAEAEADGDGWWAMEWPRAGRRAGPGEREEERMYFGAFQPVMAGMWLKLTRNPDVKLLLHL</sequence>
<accession>A0ABR2LDZ7</accession>
<dbReference type="EMBL" id="JBBWWR010000021">
    <property type="protein sequence ID" value="KAK8938320.1"/>
    <property type="molecule type" value="Genomic_DNA"/>
</dbReference>
<dbReference type="PANTHER" id="PTHR33414">
    <property type="entry name" value="PROTEIN PLASTID MOVEMENT IMPAIRED 1-RELATED 1"/>
    <property type="match status" value="1"/>
</dbReference>
<evidence type="ECO:0000259" key="1">
    <source>
        <dbReference type="Pfam" id="PF21745"/>
    </source>
</evidence>
<gene>
    <name evidence="2" type="ORF">KSP40_PGU020392</name>
</gene>
<dbReference type="PANTHER" id="PTHR33414:SF2">
    <property type="entry name" value="PROTEIN PLASTID MOVEMENT IMPAIRED 1"/>
    <property type="match status" value="1"/>
</dbReference>
<reference evidence="2 3" key="1">
    <citation type="journal article" date="2022" name="Nat. Plants">
        <title>Genomes of leafy and leafless Platanthera orchids illuminate the evolution of mycoheterotrophy.</title>
        <authorList>
            <person name="Li M.H."/>
            <person name="Liu K.W."/>
            <person name="Li Z."/>
            <person name="Lu H.C."/>
            <person name="Ye Q.L."/>
            <person name="Zhang D."/>
            <person name="Wang J.Y."/>
            <person name="Li Y.F."/>
            <person name="Zhong Z.M."/>
            <person name="Liu X."/>
            <person name="Yu X."/>
            <person name="Liu D.K."/>
            <person name="Tu X.D."/>
            <person name="Liu B."/>
            <person name="Hao Y."/>
            <person name="Liao X.Y."/>
            <person name="Jiang Y.T."/>
            <person name="Sun W.H."/>
            <person name="Chen J."/>
            <person name="Chen Y.Q."/>
            <person name="Ai Y."/>
            <person name="Zhai J.W."/>
            <person name="Wu S.S."/>
            <person name="Zhou Z."/>
            <person name="Hsiao Y.Y."/>
            <person name="Wu W.L."/>
            <person name="Chen Y.Y."/>
            <person name="Lin Y.F."/>
            <person name="Hsu J.L."/>
            <person name="Li C.Y."/>
            <person name="Wang Z.W."/>
            <person name="Zhao X."/>
            <person name="Zhong W.Y."/>
            <person name="Ma X.K."/>
            <person name="Ma L."/>
            <person name="Huang J."/>
            <person name="Chen G.Z."/>
            <person name="Huang M.Z."/>
            <person name="Huang L."/>
            <person name="Peng D.H."/>
            <person name="Luo Y.B."/>
            <person name="Zou S.Q."/>
            <person name="Chen S.P."/>
            <person name="Lan S."/>
            <person name="Tsai W.C."/>
            <person name="Van de Peer Y."/>
            <person name="Liu Z.J."/>
        </authorList>
    </citation>
    <scope>NUCLEOTIDE SEQUENCE [LARGE SCALE GENOMIC DNA]</scope>
    <source>
        <strain evidence="2">Lor288</strain>
    </source>
</reference>